<comment type="subcellular location">
    <subcellularLocation>
        <location evidence="1">Membrane</location>
        <topology evidence="1">Single-pass type IV membrane protein</topology>
    </subcellularLocation>
</comment>
<dbReference type="InterPro" id="IPR006012">
    <property type="entry name" value="Syntaxin/epimorphin_CS"/>
</dbReference>
<dbReference type="GO" id="GO:0005484">
    <property type="term" value="F:SNAP receptor activity"/>
    <property type="evidence" value="ECO:0007669"/>
    <property type="project" value="InterPro"/>
</dbReference>
<dbReference type="Pfam" id="PF14523">
    <property type="entry name" value="Syntaxin_2"/>
    <property type="match status" value="1"/>
</dbReference>
<name>A0A8B7PJ00_HYAAZ</name>
<dbReference type="InterPro" id="IPR045242">
    <property type="entry name" value="Syntaxin"/>
</dbReference>
<keyword evidence="6" id="KW-0472">Membrane</keyword>
<dbReference type="InterPro" id="IPR000727">
    <property type="entry name" value="T_SNARE_dom"/>
</dbReference>
<feature type="domain" description="T-SNARE coiled-coil homology" evidence="7">
    <location>
        <begin position="175"/>
        <end position="237"/>
    </location>
</feature>
<keyword evidence="3" id="KW-0532">Neurotransmitter transport</keyword>
<dbReference type="InterPro" id="IPR006011">
    <property type="entry name" value="Syntaxin_N"/>
</dbReference>
<evidence type="ECO:0000313" key="9">
    <source>
        <dbReference type="RefSeq" id="XP_018025960.1"/>
    </source>
</evidence>
<dbReference type="GO" id="GO:0006836">
    <property type="term" value="P:neurotransmitter transport"/>
    <property type="evidence" value="ECO:0007669"/>
    <property type="project" value="UniProtKB-KW"/>
</dbReference>
<dbReference type="GO" id="GO:0008021">
    <property type="term" value="C:synaptic vesicle"/>
    <property type="evidence" value="ECO:0007669"/>
    <property type="project" value="TreeGrafter"/>
</dbReference>
<dbReference type="OMA" id="QPNYTTG"/>
<dbReference type="CDD" id="cd15847">
    <property type="entry name" value="SNARE_syntaxin7_like"/>
    <property type="match status" value="1"/>
</dbReference>
<keyword evidence="5" id="KW-0175">Coiled coil</keyword>
<keyword evidence="6" id="KW-1133">Transmembrane helix</keyword>
<evidence type="ECO:0000256" key="2">
    <source>
        <dbReference type="ARBA" id="ARBA00009063"/>
    </source>
</evidence>
<dbReference type="FunFam" id="1.20.5.110:FF:000059">
    <property type="entry name" value="Related to syntaxin 12"/>
    <property type="match status" value="1"/>
</dbReference>
<gene>
    <name evidence="9" type="primary">LOC108681443</name>
</gene>
<dbReference type="SUPFAM" id="SSF47661">
    <property type="entry name" value="t-snare proteins"/>
    <property type="match status" value="1"/>
</dbReference>
<dbReference type="GO" id="GO:0006886">
    <property type="term" value="P:intracellular protein transport"/>
    <property type="evidence" value="ECO:0007669"/>
    <property type="project" value="InterPro"/>
</dbReference>
<dbReference type="AlphaFoldDB" id="A0A8B7PJ00"/>
<protein>
    <submittedName>
        <fullName evidence="9">Syntaxin-7-like isoform X2</fullName>
    </submittedName>
</protein>
<feature type="coiled-coil region" evidence="5">
    <location>
        <begin position="119"/>
        <end position="198"/>
    </location>
</feature>
<dbReference type="Gene3D" id="1.20.5.110">
    <property type="match status" value="1"/>
</dbReference>
<dbReference type="Proteomes" id="UP000694843">
    <property type="component" value="Unplaced"/>
</dbReference>
<keyword evidence="8" id="KW-1185">Reference proteome</keyword>
<dbReference type="GO" id="GO:0048278">
    <property type="term" value="P:vesicle docking"/>
    <property type="evidence" value="ECO:0007669"/>
    <property type="project" value="TreeGrafter"/>
</dbReference>
<dbReference type="FunFam" id="1.20.58.70:FF:000006">
    <property type="entry name" value="Syntaxin 7"/>
    <property type="match status" value="1"/>
</dbReference>
<dbReference type="SMART" id="SM00503">
    <property type="entry name" value="SynN"/>
    <property type="match status" value="1"/>
</dbReference>
<organism evidence="8 9">
    <name type="scientific">Hyalella azteca</name>
    <name type="common">Amphipod</name>
    <dbReference type="NCBI Taxonomy" id="294128"/>
    <lineage>
        <taxon>Eukaryota</taxon>
        <taxon>Metazoa</taxon>
        <taxon>Ecdysozoa</taxon>
        <taxon>Arthropoda</taxon>
        <taxon>Crustacea</taxon>
        <taxon>Multicrustacea</taxon>
        <taxon>Malacostraca</taxon>
        <taxon>Eumalacostraca</taxon>
        <taxon>Peracarida</taxon>
        <taxon>Amphipoda</taxon>
        <taxon>Senticaudata</taxon>
        <taxon>Talitrida</taxon>
        <taxon>Talitroidea</taxon>
        <taxon>Hyalellidae</taxon>
        <taxon>Hyalella</taxon>
    </lineage>
</organism>
<dbReference type="PANTHER" id="PTHR19957">
    <property type="entry name" value="SYNTAXIN"/>
    <property type="match status" value="1"/>
</dbReference>
<proteinExistence type="inferred from homology"/>
<dbReference type="RefSeq" id="XP_018025960.1">
    <property type="nucleotide sequence ID" value="XM_018170471.2"/>
</dbReference>
<dbReference type="Pfam" id="PF05739">
    <property type="entry name" value="SNARE"/>
    <property type="match status" value="1"/>
</dbReference>
<keyword evidence="6" id="KW-0812">Transmembrane</keyword>
<dbReference type="PANTHER" id="PTHR19957:SF411">
    <property type="entry name" value="LD23667P"/>
    <property type="match status" value="1"/>
</dbReference>
<dbReference type="PROSITE" id="PS50192">
    <property type="entry name" value="T_SNARE"/>
    <property type="match status" value="1"/>
</dbReference>
<dbReference type="SMART" id="SM00397">
    <property type="entry name" value="t_SNARE"/>
    <property type="match status" value="1"/>
</dbReference>
<evidence type="ECO:0000256" key="4">
    <source>
        <dbReference type="RuleBase" id="RU003858"/>
    </source>
</evidence>
<evidence type="ECO:0000256" key="3">
    <source>
        <dbReference type="ARBA" id="ARBA00022775"/>
    </source>
</evidence>
<reference evidence="9" key="1">
    <citation type="submission" date="2025-08" db="UniProtKB">
        <authorList>
            <consortium name="RefSeq"/>
        </authorList>
    </citation>
    <scope>IDENTIFICATION</scope>
    <source>
        <tissue evidence="9">Whole organism</tissue>
    </source>
</reference>
<dbReference type="PROSITE" id="PS00914">
    <property type="entry name" value="SYNTAXIN"/>
    <property type="match status" value="1"/>
</dbReference>
<sequence length="272" mass="29963">MAGFGTNYQSGGGGGEINRLQKYSHTIGSNIQKIAQNVKSMQQLVNQLGTEQDSPQLQAQLHKVQQYTNGLAKDTTAELRTFKNLPAPPGEEGRAWRMQQDRLTKQFTQTLNEFQATQRQAANKEKEALRKARADSDSQYFDRGSSALVDIGGEGGSSSSAGQQLQHQLEQEEELRAIKERESQIRQLEADIGDVNQIFKDLATMVHEQGEVIDSIEANVETAQVNVSQGNVQLASARLCQNKGCRKKVILAIILAVIVSIIIGLIVWSSKK</sequence>
<dbReference type="GO" id="GO:0000149">
    <property type="term" value="F:SNARE binding"/>
    <property type="evidence" value="ECO:0007669"/>
    <property type="project" value="TreeGrafter"/>
</dbReference>
<accession>A0A8B7PJ00</accession>
<evidence type="ECO:0000256" key="1">
    <source>
        <dbReference type="ARBA" id="ARBA00004211"/>
    </source>
</evidence>
<dbReference type="Gene3D" id="1.20.58.70">
    <property type="match status" value="1"/>
</dbReference>
<dbReference type="GO" id="GO:0006906">
    <property type="term" value="P:vesicle fusion"/>
    <property type="evidence" value="ECO:0007669"/>
    <property type="project" value="TreeGrafter"/>
</dbReference>
<evidence type="ECO:0000256" key="6">
    <source>
        <dbReference type="SAM" id="Phobius"/>
    </source>
</evidence>
<evidence type="ECO:0000256" key="5">
    <source>
        <dbReference type="SAM" id="Coils"/>
    </source>
</evidence>
<dbReference type="OrthoDB" id="364348at2759"/>
<dbReference type="GO" id="GO:0031201">
    <property type="term" value="C:SNARE complex"/>
    <property type="evidence" value="ECO:0007669"/>
    <property type="project" value="TreeGrafter"/>
</dbReference>
<dbReference type="GeneID" id="108681443"/>
<feature type="transmembrane region" description="Helical" evidence="6">
    <location>
        <begin position="249"/>
        <end position="268"/>
    </location>
</feature>
<comment type="similarity">
    <text evidence="2 4">Belongs to the syntaxin family.</text>
</comment>
<keyword evidence="3" id="KW-0813">Transport</keyword>
<evidence type="ECO:0000259" key="7">
    <source>
        <dbReference type="PROSITE" id="PS50192"/>
    </source>
</evidence>
<evidence type="ECO:0000313" key="8">
    <source>
        <dbReference type="Proteomes" id="UP000694843"/>
    </source>
</evidence>
<dbReference type="InterPro" id="IPR010989">
    <property type="entry name" value="SNARE"/>
</dbReference>